<dbReference type="GO" id="GO:0016020">
    <property type="term" value="C:membrane"/>
    <property type="evidence" value="ECO:0007669"/>
    <property type="project" value="UniProtKB-SubCell"/>
</dbReference>
<dbReference type="EnsemblMetazoa" id="XM_030974740">
    <property type="protein sequence ID" value="XP_030830600"/>
    <property type="gene ID" value="LOC764569"/>
</dbReference>
<organism evidence="8 9">
    <name type="scientific">Strongylocentrotus purpuratus</name>
    <name type="common">Purple sea urchin</name>
    <dbReference type="NCBI Taxonomy" id="7668"/>
    <lineage>
        <taxon>Eukaryota</taxon>
        <taxon>Metazoa</taxon>
        <taxon>Echinodermata</taxon>
        <taxon>Eleutherozoa</taxon>
        <taxon>Echinozoa</taxon>
        <taxon>Echinoidea</taxon>
        <taxon>Euechinoidea</taxon>
        <taxon>Echinacea</taxon>
        <taxon>Camarodonta</taxon>
        <taxon>Echinidea</taxon>
        <taxon>Strongylocentrotidae</taxon>
        <taxon>Strongylocentrotus</taxon>
    </lineage>
</organism>
<dbReference type="InParanoid" id="A0A7M7N629"/>
<dbReference type="Pfam" id="PF03006">
    <property type="entry name" value="HlyIII"/>
    <property type="match status" value="1"/>
</dbReference>
<dbReference type="KEGG" id="spu:764569"/>
<keyword evidence="9" id="KW-1185">Reference proteome</keyword>
<evidence type="ECO:0000313" key="8">
    <source>
        <dbReference type="EnsemblMetazoa" id="XP_030830600"/>
    </source>
</evidence>
<feature type="transmembrane region" description="Helical" evidence="7">
    <location>
        <begin position="305"/>
        <end position="330"/>
    </location>
</feature>
<evidence type="ECO:0000313" key="9">
    <source>
        <dbReference type="Proteomes" id="UP000007110"/>
    </source>
</evidence>
<dbReference type="PANTHER" id="PTHR20855:SF141">
    <property type="entry name" value="MEMBRANE PROGESTIN RECEPTOR GAMMA-B-LIKE"/>
    <property type="match status" value="1"/>
</dbReference>
<dbReference type="FunCoup" id="A0A7M7N629">
    <property type="interactions" value="590"/>
</dbReference>
<evidence type="ECO:0000256" key="3">
    <source>
        <dbReference type="ARBA" id="ARBA00022692"/>
    </source>
</evidence>
<dbReference type="AlphaFoldDB" id="A0A7M7N629"/>
<dbReference type="OMA" id="FRYLIRT"/>
<feature type="binding site" evidence="6">
    <location>
        <position position="271"/>
    </location>
    <ligand>
        <name>Zn(2+)</name>
        <dbReference type="ChEBI" id="CHEBI:29105"/>
    </ligand>
</feature>
<dbReference type="GO" id="GO:0038023">
    <property type="term" value="F:signaling receptor activity"/>
    <property type="evidence" value="ECO:0000318"/>
    <property type="project" value="GO_Central"/>
</dbReference>
<keyword evidence="6" id="KW-0862">Zinc</keyword>
<reference evidence="8" key="2">
    <citation type="submission" date="2021-01" db="UniProtKB">
        <authorList>
            <consortium name="EnsemblMetazoa"/>
        </authorList>
    </citation>
    <scope>IDENTIFICATION</scope>
</reference>
<comment type="subcellular location">
    <subcellularLocation>
        <location evidence="1">Membrane</location>
        <topology evidence="1">Multi-pass membrane protein</topology>
    </subcellularLocation>
</comment>
<evidence type="ECO:0000256" key="1">
    <source>
        <dbReference type="ARBA" id="ARBA00004141"/>
    </source>
</evidence>
<evidence type="ECO:0000256" key="6">
    <source>
        <dbReference type="PIRSR" id="PIRSR604254-1"/>
    </source>
</evidence>
<accession>A0A7M7N629</accession>
<name>A0A7M7N629_STRPU</name>
<dbReference type="GO" id="GO:0046872">
    <property type="term" value="F:metal ion binding"/>
    <property type="evidence" value="ECO:0007669"/>
    <property type="project" value="UniProtKB-KW"/>
</dbReference>
<comment type="similarity">
    <text evidence="2">Belongs to the ADIPOR family.</text>
</comment>
<keyword evidence="5 7" id="KW-0472">Membrane</keyword>
<dbReference type="OrthoDB" id="529367at2759"/>
<feature type="transmembrane region" description="Helical" evidence="7">
    <location>
        <begin position="199"/>
        <end position="219"/>
    </location>
</feature>
<proteinExistence type="inferred from homology"/>
<keyword evidence="3 7" id="KW-0812">Transmembrane</keyword>
<feature type="transmembrane region" description="Helical" evidence="7">
    <location>
        <begin position="127"/>
        <end position="149"/>
    </location>
</feature>
<dbReference type="InterPro" id="IPR004254">
    <property type="entry name" value="AdipoR/HlyIII-related"/>
</dbReference>
<feature type="binding site" evidence="6">
    <location>
        <position position="267"/>
    </location>
    <ligand>
        <name>Zn(2+)</name>
        <dbReference type="ChEBI" id="CHEBI:29105"/>
    </ligand>
</feature>
<evidence type="ECO:0000256" key="7">
    <source>
        <dbReference type="SAM" id="Phobius"/>
    </source>
</evidence>
<sequence>MEPKGMSKVSTMPWTWSLPAIKTLRRNEVPLSYREPFILSRYRSCRSSLGTCLLSALHATNETLNFWTHFVPFLVLGLVTLQHVLDPSFRSDPFNWAFLVFALSGCVYLLGSSIAHMFSCYSEVAHYICYFIDYSTVSIYMVGLCVAYNEYVFPRYAINTVMHRVYLPMVFLLSLLFSATSCATKYSKHHLLRIHGRKVTFPAYFLWCNLPLAYRAFFGSSSSSSSSTADVYHIAHTIAATLAGLSYASHLPEALAPGRFDFIAQSHQLFHLCTAVLTYYQYHALSAEMHDRREELLTLCGTPTFVGTFGVLLANIFLHGVLIAGLAIWLRKPGQLAKIHKSLEMPTISHKED</sequence>
<evidence type="ECO:0000256" key="5">
    <source>
        <dbReference type="ARBA" id="ARBA00023136"/>
    </source>
</evidence>
<dbReference type="GeneID" id="764569"/>
<feature type="binding site" evidence="6">
    <location>
        <position position="116"/>
    </location>
    <ligand>
        <name>Zn(2+)</name>
        <dbReference type="ChEBI" id="CHEBI:29105"/>
    </ligand>
</feature>
<keyword evidence="4 7" id="KW-1133">Transmembrane helix</keyword>
<protein>
    <submittedName>
        <fullName evidence="8">Uncharacterized protein</fullName>
    </submittedName>
</protein>
<evidence type="ECO:0000256" key="2">
    <source>
        <dbReference type="ARBA" id="ARBA00007018"/>
    </source>
</evidence>
<dbReference type="PANTHER" id="PTHR20855">
    <property type="entry name" value="ADIPOR/PROGESTIN RECEPTOR-RELATED"/>
    <property type="match status" value="1"/>
</dbReference>
<evidence type="ECO:0000256" key="4">
    <source>
        <dbReference type="ARBA" id="ARBA00022989"/>
    </source>
</evidence>
<dbReference type="RefSeq" id="XP_030830600.1">
    <property type="nucleotide sequence ID" value="XM_030974740.1"/>
</dbReference>
<feature type="transmembrane region" description="Helical" evidence="7">
    <location>
        <begin position="96"/>
        <end position="115"/>
    </location>
</feature>
<feature type="transmembrane region" description="Helical" evidence="7">
    <location>
        <begin position="64"/>
        <end position="84"/>
    </location>
</feature>
<dbReference type="Proteomes" id="UP000007110">
    <property type="component" value="Unassembled WGS sequence"/>
</dbReference>
<reference evidence="9" key="1">
    <citation type="submission" date="2015-02" db="EMBL/GenBank/DDBJ databases">
        <title>Genome sequencing for Strongylocentrotus purpuratus.</title>
        <authorList>
            <person name="Murali S."/>
            <person name="Liu Y."/>
            <person name="Vee V."/>
            <person name="English A."/>
            <person name="Wang M."/>
            <person name="Skinner E."/>
            <person name="Han Y."/>
            <person name="Muzny D.M."/>
            <person name="Worley K.C."/>
            <person name="Gibbs R.A."/>
        </authorList>
    </citation>
    <scope>NUCLEOTIDE SEQUENCE</scope>
</reference>
<keyword evidence="6" id="KW-0479">Metal-binding</keyword>